<dbReference type="InterPro" id="IPR056125">
    <property type="entry name" value="DUF7708"/>
</dbReference>
<dbReference type="SUPFAM" id="SSF48452">
    <property type="entry name" value="TPR-like"/>
    <property type="match status" value="1"/>
</dbReference>
<evidence type="ECO:0000259" key="2">
    <source>
        <dbReference type="Pfam" id="PF24809"/>
    </source>
</evidence>
<dbReference type="EMBL" id="GL876972">
    <property type="protein sequence ID" value="KLU89101.1"/>
    <property type="molecule type" value="Genomic_DNA"/>
</dbReference>
<dbReference type="Pfam" id="PF00931">
    <property type="entry name" value="NB-ARC"/>
    <property type="match status" value="1"/>
</dbReference>
<dbReference type="PANTHER" id="PTHR35205:SF1">
    <property type="entry name" value="ZU5 DOMAIN-CONTAINING PROTEIN"/>
    <property type="match status" value="1"/>
</dbReference>
<evidence type="ECO:0000259" key="3">
    <source>
        <dbReference type="Pfam" id="PF25000"/>
    </source>
</evidence>
<dbReference type="InterPro" id="IPR011990">
    <property type="entry name" value="TPR-like_helical_dom_sf"/>
</dbReference>
<dbReference type="Pfam" id="PF13374">
    <property type="entry name" value="TPR_10"/>
    <property type="match status" value="3"/>
</dbReference>
<dbReference type="Pfam" id="PF24809">
    <property type="entry name" value="DUF7708"/>
    <property type="match status" value="1"/>
</dbReference>
<evidence type="ECO:0000259" key="1">
    <source>
        <dbReference type="Pfam" id="PF00931"/>
    </source>
</evidence>
<dbReference type="PRINTS" id="PR00364">
    <property type="entry name" value="DISEASERSIST"/>
</dbReference>
<accession>A0A0C4E6E3</accession>
<reference evidence="5" key="5">
    <citation type="submission" date="2015-06" db="UniProtKB">
        <authorList>
            <consortium name="EnsemblFungi"/>
        </authorList>
    </citation>
    <scope>IDENTIFICATION</scope>
    <source>
        <strain evidence="5">ATCC 64411</strain>
    </source>
</reference>
<dbReference type="OrthoDB" id="6161812at2759"/>
<dbReference type="GO" id="GO:0043531">
    <property type="term" value="F:ADP binding"/>
    <property type="evidence" value="ECO:0007669"/>
    <property type="project" value="InterPro"/>
</dbReference>
<dbReference type="Gene3D" id="1.25.40.10">
    <property type="entry name" value="Tetratricopeptide repeat domain"/>
    <property type="match status" value="2"/>
</dbReference>
<dbReference type="OMA" id="CSWYLYE"/>
<dbReference type="InterPro" id="IPR056681">
    <property type="entry name" value="DUF7779"/>
</dbReference>
<feature type="domain" description="DUF7708" evidence="2">
    <location>
        <begin position="73"/>
        <end position="208"/>
    </location>
</feature>
<dbReference type="STRING" id="644358.A0A0C4E6E3"/>
<dbReference type="eggNOG" id="KOG4658">
    <property type="taxonomic scope" value="Eukaryota"/>
</dbReference>
<dbReference type="AlphaFoldDB" id="A0A0C4E6E3"/>
<sequence length="952" mass="105405">MKADTAGHARDLTPLWHKALEKYRDELQGAEDYQKIQGIHSLDELIESLGSLQAAPSASTGLVALKRLTPRLKFVDDFSAVLALCFGANTALTAAVWGSIRLILSHASSAAETLQDILDILEELSLTLPRFHVYEKTLPLNREMQQALVDVYGEIICFYARAIHFLRSNPHLVLRKNAWRNLQADFARTHMRIKRMASTIESEAEMARMRRDEGQYKEVLQLLGNMQLAREEDGKRVQYNNIPFSANAKFSGREDVLTRIREALSPDNVGATALQKSVALFGMGGVGKTQIALRYAYEGLQQFEVVLWVAADNAISIGQSFRAIAEGLGLLGDGDETKDAAAATWKMKNWLLTTKSSCLIVFDNADDLASLKTAWPGAPGGTVSMLLTTRDLAVANTVAAQNLQINALGDDEGSRLLLKAVDRGNGGPSDAEHAVAISNTFGGLPLALAQVAGFIAQRRLPLKDFLPLYERYAAKVDARKMPGSDYEHTLSNVWDISFEKLTETNSACLLNLLSFFEPDGVSEDILLHGSQGLDDEFLFLSDEFDLGDAAEELLGAALVQRAAQSSDLSIHRLVQSAVRKRLDKHASARLFDAVVHMLCWGFPDHSSVDIGHQISAWARCEKCLPHVGHLVELAKRTVTTPLDRQKYADLLLRCGWYLYEREMYVIAKDMVDQAIAAFDDSTTLAYASAIDLGGLLDLDLAQASRALGPFQRALEIRRARLRPEDPFIAYSLNNVALAYTEMGELELAHEAHLEAVRLRLEANSDRIGNSYSNLASLLLRMGRPDEAEEVLARCPSLKDFTDETFLSTGNPRFSGDMVLLSRIRLAQGRRAEAIRLASKALEFRRRLLGNRLKTCDSQYDLACMLALDGFDSSAIHLLEEVASISETFVEGEGQRARALYKLSEMHGKAGMQAKSEKCKELALRLRAAARPDLKDAPFEEAEFSKLCLWMLW</sequence>
<dbReference type="EnsemblFungi" id="MAPG_08077T0">
    <property type="protein sequence ID" value="MAPG_08077T0"/>
    <property type="gene ID" value="MAPG_08077"/>
</dbReference>
<feature type="domain" description="DUF7779" evidence="3">
    <location>
        <begin position="497"/>
        <end position="585"/>
    </location>
</feature>
<proteinExistence type="predicted"/>
<reference evidence="5" key="4">
    <citation type="journal article" date="2015" name="G3 (Bethesda)">
        <title>Genome sequences of three phytopathogenic species of the Magnaporthaceae family of fungi.</title>
        <authorList>
            <person name="Okagaki L.H."/>
            <person name="Nunes C.C."/>
            <person name="Sailsbery J."/>
            <person name="Clay B."/>
            <person name="Brown D."/>
            <person name="John T."/>
            <person name="Oh Y."/>
            <person name="Young N."/>
            <person name="Fitzgerald M."/>
            <person name="Haas B.J."/>
            <person name="Zeng Q."/>
            <person name="Young S."/>
            <person name="Adiconis X."/>
            <person name="Fan L."/>
            <person name="Levin J.Z."/>
            <person name="Mitchell T.K."/>
            <person name="Okubara P.A."/>
            <person name="Farman M.L."/>
            <person name="Kohn L.M."/>
            <person name="Birren B."/>
            <person name="Ma L.-J."/>
            <person name="Dean R.A."/>
        </authorList>
    </citation>
    <scope>NUCLEOTIDE SEQUENCE</scope>
    <source>
        <strain evidence="5">ATCC 64411 / 73-15</strain>
    </source>
</reference>
<evidence type="ECO:0000313" key="6">
    <source>
        <dbReference type="Proteomes" id="UP000011715"/>
    </source>
</evidence>
<dbReference type="PANTHER" id="PTHR35205">
    <property type="entry name" value="NB-ARC AND TPR DOMAIN PROTEIN"/>
    <property type="match status" value="1"/>
</dbReference>
<name>A0A0C4E6E3_MAGP6</name>
<dbReference type="VEuPathDB" id="FungiDB:MAPG_08077"/>
<evidence type="ECO:0000313" key="5">
    <source>
        <dbReference type="EnsemblFungi" id="MAPG_08077T0"/>
    </source>
</evidence>
<dbReference type="Gene3D" id="3.40.50.300">
    <property type="entry name" value="P-loop containing nucleotide triphosphate hydrolases"/>
    <property type="match status" value="1"/>
</dbReference>
<protein>
    <submittedName>
        <fullName evidence="4 5">Uncharacterized protein</fullName>
    </submittedName>
</protein>
<organism evidence="5 6">
    <name type="scientific">Magnaporthiopsis poae (strain ATCC 64411 / 73-15)</name>
    <name type="common">Kentucky bluegrass fungus</name>
    <name type="synonym">Magnaporthe poae</name>
    <dbReference type="NCBI Taxonomy" id="644358"/>
    <lineage>
        <taxon>Eukaryota</taxon>
        <taxon>Fungi</taxon>
        <taxon>Dikarya</taxon>
        <taxon>Ascomycota</taxon>
        <taxon>Pezizomycotina</taxon>
        <taxon>Sordariomycetes</taxon>
        <taxon>Sordariomycetidae</taxon>
        <taxon>Magnaporthales</taxon>
        <taxon>Magnaporthaceae</taxon>
        <taxon>Magnaporthiopsis</taxon>
    </lineage>
</organism>
<dbReference type="InterPro" id="IPR027417">
    <property type="entry name" value="P-loop_NTPase"/>
</dbReference>
<dbReference type="Pfam" id="PF25000">
    <property type="entry name" value="DUF7779"/>
    <property type="match status" value="1"/>
</dbReference>
<reference evidence="4" key="2">
    <citation type="submission" date="2010-05" db="EMBL/GenBank/DDBJ databases">
        <title>The Genome Sequence of Magnaporthe poae strain ATCC 64411.</title>
        <authorList>
            <consortium name="The Broad Institute Genome Sequencing Platform"/>
            <consortium name="Broad Institute Genome Sequencing Center for Infectious Disease"/>
            <person name="Ma L.-J."/>
            <person name="Dead R."/>
            <person name="Young S."/>
            <person name="Zeng Q."/>
            <person name="Koehrsen M."/>
            <person name="Alvarado L."/>
            <person name="Berlin A."/>
            <person name="Chapman S.B."/>
            <person name="Chen Z."/>
            <person name="Freedman E."/>
            <person name="Gellesch M."/>
            <person name="Goldberg J."/>
            <person name="Griggs A."/>
            <person name="Gujja S."/>
            <person name="Heilman E.R."/>
            <person name="Heiman D."/>
            <person name="Hepburn T."/>
            <person name="Howarth C."/>
            <person name="Jen D."/>
            <person name="Larson L."/>
            <person name="Mehta T."/>
            <person name="Neiman D."/>
            <person name="Pearson M."/>
            <person name="Roberts A."/>
            <person name="Saif S."/>
            <person name="Shea T."/>
            <person name="Shenoy N."/>
            <person name="Sisk P."/>
            <person name="Stolte C."/>
            <person name="Sykes S."/>
            <person name="Walk T."/>
            <person name="White J."/>
            <person name="Yandava C."/>
            <person name="Haas B."/>
            <person name="Nusbaum C."/>
            <person name="Birren B."/>
        </authorList>
    </citation>
    <scope>NUCLEOTIDE SEQUENCE</scope>
    <source>
        <strain evidence="4">ATCC 64411</strain>
    </source>
</reference>
<evidence type="ECO:0000313" key="4">
    <source>
        <dbReference type="EMBL" id="KLU89101.1"/>
    </source>
</evidence>
<dbReference type="EMBL" id="ADBL01001947">
    <property type="status" value="NOT_ANNOTATED_CDS"/>
    <property type="molecule type" value="Genomic_DNA"/>
</dbReference>
<dbReference type="SUPFAM" id="SSF52540">
    <property type="entry name" value="P-loop containing nucleoside triphosphate hydrolases"/>
    <property type="match status" value="1"/>
</dbReference>
<reference evidence="6" key="1">
    <citation type="submission" date="2010-05" db="EMBL/GenBank/DDBJ databases">
        <title>The genome sequence of Magnaporthe poae strain ATCC 64411.</title>
        <authorList>
            <person name="Ma L.-J."/>
            <person name="Dead R."/>
            <person name="Young S."/>
            <person name="Zeng Q."/>
            <person name="Koehrsen M."/>
            <person name="Alvarado L."/>
            <person name="Berlin A."/>
            <person name="Chapman S.B."/>
            <person name="Chen Z."/>
            <person name="Freedman E."/>
            <person name="Gellesch M."/>
            <person name="Goldberg J."/>
            <person name="Griggs A."/>
            <person name="Gujja S."/>
            <person name="Heilman E.R."/>
            <person name="Heiman D."/>
            <person name="Hepburn T."/>
            <person name="Howarth C."/>
            <person name="Jen D."/>
            <person name="Larson L."/>
            <person name="Mehta T."/>
            <person name="Neiman D."/>
            <person name="Pearson M."/>
            <person name="Roberts A."/>
            <person name="Saif S."/>
            <person name="Shea T."/>
            <person name="Shenoy N."/>
            <person name="Sisk P."/>
            <person name="Stolte C."/>
            <person name="Sykes S."/>
            <person name="Walk T."/>
            <person name="White J."/>
            <person name="Yandava C."/>
            <person name="Haas B."/>
            <person name="Nusbaum C."/>
            <person name="Birren B."/>
        </authorList>
    </citation>
    <scope>NUCLEOTIDE SEQUENCE [LARGE SCALE GENOMIC DNA]</scope>
    <source>
        <strain evidence="6">ATCC 64411 / 73-15</strain>
    </source>
</reference>
<dbReference type="InterPro" id="IPR002182">
    <property type="entry name" value="NB-ARC"/>
</dbReference>
<feature type="domain" description="NB-ARC" evidence="1">
    <location>
        <begin position="256"/>
        <end position="421"/>
    </location>
</feature>
<reference evidence="4" key="3">
    <citation type="submission" date="2011-03" db="EMBL/GenBank/DDBJ databases">
        <title>Annotation of Magnaporthe poae ATCC 64411.</title>
        <authorList>
            <person name="Ma L.-J."/>
            <person name="Dead R."/>
            <person name="Young S.K."/>
            <person name="Zeng Q."/>
            <person name="Gargeya S."/>
            <person name="Fitzgerald M."/>
            <person name="Haas B."/>
            <person name="Abouelleil A."/>
            <person name="Alvarado L."/>
            <person name="Arachchi H.M."/>
            <person name="Berlin A."/>
            <person name="Brown A."/>
            <person name="Chapman S.B."/>
            <person name="Chen Z."/>
            <person name="Dunbar C."/>
            <person name="Freedman E."/>
            <person name="Gearin G."/>
            <person name="Gellesch M."/>
            <person name="Goldberg J."/>
            <person name="Griggs A."/>
            <person name="Gujja S."/>
            <person name="Heiman D."/>
            <person name="Howarth C."/>
            <person name="Larson L."/>
            <person name="Lui A."/>
            <person name="MacDonald P.J.P."/>
            <person name="Mehta T."/>
            <person name="Montmayeur A."/>
            <person name="Murphy C."/>
            <person name="Neiman D."/>
            <person name="Pearson M."/>
            <person name="Priest M."/>
            <person name="Roberts A."/>
            <person name="Saif S."/>
            <person name="Shea T."/>
            <person name="Shenoy N."/>
            <person name="Sisk P."/>
            <person name="Stolte C."/>
            <person name="Sykes S."/>
            <person name="Yandava C."/>
            <person name="Wortman J."/>
            <person name="Nusbaum C."/>
            <person name="Birren B."/>
        </authorList>
    </citation>
    <scope>NUCLEOTIDE SEQUENCE</scope>
    <source>
        <strain evidence="4">ATCC 64411</strain>
    </source>
</reference>
<keyword evidence="6" id="KW-1185">Reference proteome</keyword>
<gene>
    <name evidence="4" type="ORF">MAPG_08077</name>
</gene>
<dbReference type="Proteomes" id="UP000011715">
    <property type="component" value="Unassembled WGS sequence"/>
</dbReference>